<gene>
    <name evidence="8" type="ORF">KILIM_054_00380</name>
</gene>
<dbReference type="Gene3D" id="3.40.50.11290">
    <property type="match status" value="1"/>
</dbReference>
<dbReference type="AlphaFoldDB" id="K6WY44"/>
<feature type="region of interest" description="Disordered" evidence="6">
    <location>
        <begin position="882"/>
        <end position="910"/>
    </location>
</feature>
<dbReference type="NCBIfam" id="NF010041">
    <property type="entry name" value="PRK13517.1-1"/>
    <property type="match status" value="1"/>
</dbReference>
<dbReference type="EMBL" id="BAHD01000054">
    <property type="protein sequence ID" value="GAB97027.1"/>
    <property type="molecule type" value="Genomic_DNA"/>
</dbReference>
<keyword evidence="1 5" id="KW-0436">Ligase</keyword>
<dbReference type="Pfam" id="PF14403">
    <property type="entry name" value="CP_ATPgrasp_2"/>
    <property type="match status" value="1"/>
</dbReference>
<evidence type="ECO:0000256" key="6">
    <source>
        <dbReference type="SAM" id="MobiDB-lite"/>
    </source>
</evidence>
<protein>
    <recommendedName>
        <fullName evidence="5">Putative glutamate--cysteine ligase 2</fullName>
        <ecNumber evidence="5">6.3.2.2</ecNumber>
    </recommendedName>
    <alternativeName>
        <fullName evidence="5">Gamma-glutamylcysteine synthetase 2</fullName>
        <shortName evidence="5">GCS 2</shortName>
        <shortName evidence="5">Gamma-GCS 2</shortName>
    </alternativeName>
</protein>
<dbReference type="Proteomes" id="UP000008366">
    <property type="component" value="Unassembled WGS sequence"/>
</dbReference>
<dbReference type="EC" id="6.3.2.2" evidence="5"/>
<dbReference type="eggNOG" id="COG2308">
    <property type="taxonomic scope" value="Bacteria"/>
</dbReference>
<evidence type="ECO:0000256" key="2">
    <source>
        <dbReference type="ARBA" id="ARBA00022741"/>
    </source>
</evidence>
<evidence type="ECO:0000256" key="4">
    <source>
        <dbReference type="ARBA" id="ARBA00048819"/>
    </source>
</evidence>
<dbReference type="Gene3D" id="3.30.590.20">
    <property type="match status" value="1"/>
</dbReference>
<proteinExistence type="inferred from homology"/>
<dbReference type="RefSeq" id="WP_006593559.1">
    <property type="nucleotide sequence ID" value="NZ_BAHD01000054.1"/>
</dbReference>
<dbReference type="InterPro" id="IPR011793">
    <property type="entry name" value="YbdK"/>
</dbReference>
<feature type="compositionally biased region" description="Basic and acidic residues" evidence="6">
    <location>
        <begin position="888"/>
        <end position="910"/>
    </location>
</feature>
<reference evidence="8 9" key="1">
    <citation type="submission" date="2012-08" db="EMBL/GenBank/DDBJ databases">
        <title>Whole genome shotgun sequence of Kineosphaera limosa NBRC 100340.</title>
        <authorList>
            <person name="Yoshida I."/>
            <person name="Isaki S."/>
            <person name="Hosoyama A."/>
            <person name="Tsuchikane K."/>
            <person name="Katsumata H."/>
            <person name="Ando Y."/>
            <person name="Ohji S."/>
            <person name="Hamada M."/>
            <person name="Tamura T."/>
            <person name="Yamazoe A."/>
            <person name="Yamazaki S."/>
            <person name="Fujita N."/>
        </authorList>
    </citation>
    <scope>NUCLEOTIDE SEQUENCE [LARGE SCALE GENOMIC DNA]</scope>
    <source>
        <strain evidence="8 9">NBRC 100340</strain>
    </source>
</reference>
<dbReference type="SUPFAM" id="SSF55931">
    <property type="entry name" value="Glutamine synthetase/guanido kinase"/>
    <property type="match status" value="1"/>
</dbReference>
<organism evidence="8 9">
    <name type="scientific">Kineosphaera limosa NBRC 100340</name>
    <dbReference type="NCBI Taxonomy" id="1184609"/>
    <lineage>
        <taxon>Bacteria</taxon>
        <taxon>Bacillati</taxon>
        <taxon>Actinomycetota</taxon>
        <taxon>Actinomycetes</taxon>
        <taxon>Micrococcales</taxon>
        <taxon>Dermatophilaceae</taxon>
        <taxon>Kineosphaera</taxon>
    </lineage>
</organism>
<dbReference type="HAMAP" id="MF_01609">
    <property type="entry name" value="Glu_cys_ligase_2"/>
    <property type="match status" value="1"/>
</dbReference>
<evidence type="ECO:0000259" key="7">
    <source>
        <dbReference type="Pfam" id="PF14403"/>
    </source>
</evidence>
<evidence type="ECO:0000256" key="1">
    <source>
        <dbReference type="ARBA" id="ARBA00022598"/>
    </source>
</evidence>
<comment type="similarity">
    <text evidence="5">Belongs to the glutamate--cysteine ligase type 2 family. YbdK subfamily.</text>
</comment>
<evidence type="ECO:0000256" key="5">
    <source>
        <dbReference type="HAMAP-Rule" id="MF_01609"/>
    </source>
</evidence>
<dbReference type="STRING" id="1184609.KILIM_054_00380"/>
<keyword evidence="3 5" id="KW-0067">ATP-binding</keyword>
<name>K6WY44_9MICO</name>
<dbReference type="Gene3D" id="3.30.1490.270">
    <property type="match status" value="1"/>
</dbReference>
<dbReference type="PANTHER" id="PTHR34595">
    <property type="entry name" value="BLR5612 PROTEIN"/>
    <property type="match status" value="1"/>
</dbReference>
<dbReference type="eggNOG" id="COG2170">
    <property type="taxonomic scope" value="Bacteria"/>
</dbReference>
<dbReference type="SUPFAM" id="SSF56059">
    <property type="entry name" value="Glutathione synthetase ATP-binding domain-like"/>
    <property type="match status" value="1"/>
</dbReference>
<dbReference type="GO" id="GO:0004357">
    <property type="term" value="F:glutamate-cysteine ligase activity"/>
    <property type="evidence" value="ECO:0007669"/>
    <property type="project" value="UniProtKB-EC"/>
</dbReference>
<evidence type="ECO:0000256" key="3">
    <source>
        <dbReference type="ARBA" id="ARBA00022840"/>
    </source>
</evidence>
<comment type="caution">
    <text evidence="8">The sequence shown here is derived from an EMBL/GenBank/DDBJ whole genome shotgun (WGS) entry which is preliminary data.</text>
</comment>
<dbReference type="GO" id="GO:0005524">
    <property type="term" value="F:ATP binding"/>
    <property type="evidence" value="ECO:0007669"/>
    <property type="project" value="UniProtKB-KW"/>
</dbReference>
<dbReference type="GO" id="GO:0042398">
    <property type="term" value="P:modified amino acid biosynthetic process"/>
    <property type="evidence" value="ECO:0007669"/>
    <property type="project" value="InterPro"/>
</dbReference>
<evidence type="ECO:0000313" key="9">
    <source>
        <dbReference type="Proteomes" id="UP000008366"/>
    </source>
</evidence>
<accession>K6WY44</accession>
<dbReference type="InterPro" id="IPR025841">
    <property type="entry name" value="CP_ATPgrasp_2"/>
</dbReference>
<keyword evidence="9" id="KW-1185">Reference proteome</keyword>
<sequence>MTQTAADPAAAAPDRTSRRKLGVEEEFHLVDTATRRLAPRAPELLDQLQDAWGATYVAEMQRCVVEMNSDVVDDLDGLRFELIRRRETLGQAASQLGLSTVAAGTVPLSLPGELDLTSAPRYRRMLADYQLLARDQLICGTQIHVDVADRDEAVAIGRRIAPHLPTLLALSASSPYSHDGRDTGYASSRTLVWQRWPTTGLATRAKTAADYDRLVNDLIATGVITDPGMIYFDIRPSHHVDTIELRICDSCPSVDTIVLIAGLFRALVDREAQHRLEGVPPLDFAASLGRAAIWRAARSGLEEDLVDVEGRTHRRAAEVVHALVESLRPQLDANGDWETVSTLTDSVLLAGSSASRQRRAHRRRGDLSDVVDLLIAETAARQTLTEATPRGMFAGYEPPVVAAGLPPRPHGLDEAIDSDGRARPTYTDLMATLERLGPSSLRHREARIEDLQRADGVTFKVTGQQGSRVLPLDLVPRIVEPADWEHIRAGAVQRSIALDAFLRDVYGDQQIVADGVVPAETLDRAPGFRSSGMIAGRGVRAHINGLDLVRDGNGRWCVIEDNLRIPSGIAYAIWNRSLIHRFLPEIATPANLLDVEVVPGLLHETLLAASPPRAADTPGIAVLTEGVDNSAYAEHRLLAERMGVALVTPEVLSVENAQLYVTTNRGRTPLHVLYARMDEDMLLSSTGADGQPLRAGVIEALHRGTLCIANAFGNGVADDKAVYAYVPAMIEYYLGEQPILANVPTFVCAEREQRDHVLAHLESLVTKPIDGYGGSGVLIGPDASDAQLAERREELEMHPEQFIAQEVVQLSTHPTFDGTSFRPHHIDLRTFVHLRSQGRGTQPEGVVMPAALTRVAAAGSKIVNSSAGGGCKDTWVLDAPAHASGSLDDQRGVEQHGVEQHGVEQHGVDA</sequence>
<dbReference type="InterPro" id="IPR014746">
    <property type="entry name" value="Gln_synth/guanido_kin_cat_dom"/>
</dbReference>
<dbReference type="Pfam" id="PF04107">
    <property type="entry name" value="GCS2"/>
    <property type="match status" value="1"/>
</dbReference>
<feature type="domain" description="Circularly permuted ATP-grasp type 2" evidence="7">
    <location>
        <begin position="476"/>
        <end position="856"/>
    </location>
</feature>
<comment type="function">
    <text evidence="5">ATP-dependent carboxylate-amine ligase which exhibits weak glutamate--cysteine ligase activity.</text>
</comment>
<comment type="catalytic activity">
    <reaction evidence="4 5">
        <text>L-cysteine + L-glutamate + ATP = gamma-L-glutamyl-L-cysteine + ADP + phosphate + H(+)</text>
        <dbReference type="Rhea" id="RHEA:13285"/>
        <dbReference type="ChEBI" id="CHEBI:15378"/>
        <dbReference type="ChEBI" id="CHEBI:29985"/>
        <dbReference type="ChEBI" id="CHEBI:30616"/>
        <dbReference type="ChEBI" id="CHEBI:35235"/>
        <dbReference type="ChEBI" id="CHEBI:43474"/>
        <dbReference type="ChEBI" id="CHEBI:58173"/>
        <dbReference type="ChEBI" id="CHEBI:456216"/>
        <dbReference type="EC" id="6.3.2.2"/>
    </reaction>
</comment>
<dbReference type="PANTHER" id="PTHR34595:SF7">
    <property type="entry name" value="SLL1039 PROTEIN"/>
    <property type="match status" value="1"/>
</dbReference>
<keyword evidence="2 5" id="KW-0547">Nucleotide-binding</keyword>
<evidence type="ECO:0000313" key="8">
    <source>
        <dbReference type="EMBL" id="GAB97027.1"/>
    </source>
</evidence>
<dbReference type="InterPro" id="IPR051680">
    <property type="entry name" value="ATP-dep_Glu-Cys_Ligase-2"/>
</dbReference>
<dbReference type="InterPro" id="IPR006336">
    <property type="entry name" value="GCS2"/>
</dbReference>
<dbReference type="NCBIfam" id="TIGR02050">
    <property type="entry name" value="gshA_cyan_rel"/>
    <property type="match status" value="1"/>
</dbReference>